<reference evidence="5" key="1">
    <citation type="submission" date="2015-10" db="EMBL/GenBank/DDBJ databases">
        <title>Daphnia magna gene sets from two clonal populations assembled and annotated with EvidentialGene.</title>
        <authorList>
            <person name="Gilbert D."/>
            <person name="Podicheti R."/>
            <person name="Orsini L."/>
            <person name="Colbourne J."/>
            <person name="Pfrender M."/>
        </authorList>
    </citation>
    <scope>NUCLEOTIDE SEQUENCE</scope>
</reference>
<evidence type="ECO:0000313" key="6">
    <source>
        <dbReference type="EMBL" id="KZS12350.1"/>
    </source>
</evidence>
<dbReference type="AlphaFoldDB" id="A0A0N8AA37"/>
<comment type="subcellular location">
    <subcellularLocation>
        <location evidence="1 2 3">Nucleus</location>
    </subcellularLocation>
</comment>
<dbReference type="PROSITE" id="PS50071">
    <property type="entry name" value="HOMEOBOX_2"/>
    <property type="match status" value="1"/>
</dbReference>
<dbReference type="InterPro" id="IPR001356">
    <property type="entry name" value="HD"/>
</dbReference>
<dbReference type="GO" id="GO:0003677">
    <property type="term" value="F:DNA binding"/>
    <property type="evidence" value="ECO:0007669"/>
    <property type="project" value="UniProtKB-UniRule"/>
</dbReference>
<dbReference type="OrthoDB" id="6331676at2759"/>
<dbReference type="SUPFAM" id="SSF46689">
    <property type="entry name" value="Homeodomain-like"/>
    <property type="match status" value="1"/>
</dbReference>
<dbReference type="Gene3D" id="1.10.10.60">
    <property type="entry name" value="Homeodomain-like"/>
    <property type="match status" value="1"/>
</dbReference>
<keyword evidence="7" id="KW-1185">Reference proteome</keyword>
<keyword evidence="2 3" id="KW-0371">Homeobox</keyword>
<dbReference type="InterPro" id="IPR009057">
    <property type="entry name" value="Homeodomain-like_sf"/>
</dbReference>
<sequence>MNSNVQKRSLQRRLSFDVVNWLKQLYSINPYPDRFQYGTMALHCKIDAARVQTWFANRRASDWRRGRICRSCRYFKSPLATEQLHRLHPNSRHCVLLTMPQYLQNFAIQTGVTLARSTPPSTTTELDNANNEQARSFLSSQALSFTQPLEYQPYRQQIQCSQAAISCQMQGQQLGGMMPHQLPYSSQMRQNFHQINERVPSTSIQGANVGNDGCFSDWSRDRKCSPQTYWSSSQSSLIVSNAWMPIAAPSATKLENNNFVQENSILNAEVSGEDYSQIIYPDYMDFPHFPLPTNNVNLKPF</sequence>
<protein>
    <recommendedName>
        <fullName evidence="4">Homeobox domain-containing protein</fullName>
    </recommendedName>
</protein>
<reference evidence="5" key="2">
    <citation type="submission" date="2015-10" db="EMBL/GenBank/DDBJ databases">
        <authorList>
            <person name="Gilbert D.G."/>
        </authorList>
    </citation>
    <scope>NUCLEOTIDE SEQUENCE</scope>
</reference>
<reference evidence="6 7" key="3">
    <citation type="submission" date="2016-03" db="EMBL/GenBank/DDBJ databases">
        <title>EvidentialGene: Evidence-directed Construction of Genes on Genomes.</title>
        <authorList>
            <person name="Gilbert D.G."/>
            <person name="Choi J.-H."/>
            <person name="Mockaitis K."/>
            <person name="Colbourne J."/>
            <person name="Pfrender M."/>
        </authorList>
    </citation>
    <scope>NUCLEOTIDE SEQUENCE [LARGE SCALE GENOMIC DNA]</scope>
    <source>
        <strain evidence="6 7">Xinb3</strain>
        <tissue evidence="6">Complete organism</tissue>
    </source>
</reference>
<dbReference type="Proteomes" id="UP000076858">
    <property type="component" value="Unassembled WGS sequence"/>
</dbReference>
<dbReference type="SMART" id="SM00389">
    <property type="entry name" value="HOX"/>
    <property type="match status" value="1"/>
</dbReference>
<evidence type="ECO:0000313" key="5">
    <source>
        <dbReference type="EMBL" id="JAJ19457.1"/>
    </source>
</evidence>
<evidence type="ECO:0000259" key="4">
    <source>
        <dbReference type="PROSITE" id="PS50071"/>
    </source>
</evidence>
<dbReference type="GO" id="GO:0005634">
    <property type="term" value="C:nucleus"/>
    <property type="evidence" value="ECO:0007669"/>
    <property type="project" value="UniProtKB-SubCell"/>
</dbReference>
<evidence type="ECO:0000256" key="1">
    <source>
        <dbReference type="ARBA" id="ARBA00004123"/>
    </source>
</evidence>
<dbReference type="CDD" id="cd00086">
    <property type="entry name" value="homeodomain"/>
    <property type="match status" value="1"/>
</dbReference>
<dbReference type="Pfam" id="PF00046">
    <property type="entry name" value="Homeodomain"/>
    <property type="match status" value="1"/>
</dbReference>
<evidence type="ECO:0000313" key="7">
    <source>
        <dbReference type="Proteomes" id="UP000076858"/>
    </source>
</evidence>
<name>A0A0N8AA37_9CRUS</name>
<organism evidence="6 7">
    <name type="scientific">Daphnia magna</name>
    <dbReference type="NCBI Taxonomy" id="35525"/>
    <lineage>
        <taxon>Eukaryota</taxon>
        <taxon>Metazoa</taxon>
        <taxon>Ecdysozoa</taxon>
        <taxon>Arthropoda</taxon>
        <taxon>Crustacea</taxon>
        <taxon>Branchiopoda</taxon>
        <taxon>Diplostraca</taxon>
        <taxon>Cladocera</taxon>
        <taxon>Anomopoda</taxon>
        <taxon>Daphniidae</taxon>
        <taxon>Daphnia</taxon>
    </lineage>
</organism>
<dbReference type="EMBL" id="LRGB01001361">
    <property type="protein sequence ID" value="KZS12350.1"/>
    <property type="molecule type" value="Genomic_DNA"/>
</dbReference>
<feature type="DNA-binding region" description="Homeobox" evidence="2">
    <location>
        <begin position="7"/>
        <end position="66"/>
    </location>
</feature>
<dbReference type="EMBL" id="GDIP01203945">
    <property type="protein sequence ID" value="JAJ19457.1"/>
    <property type="molecule type" value="Transcribed_RNA"/>
</dbReference>
<gene>
    <name evidence="6" type="ORF">APZ42_022471</name>
</gene>
<feature type="domain" description="Homeobox" evidence="4">
    <location>
        <begin position="5"/>
        <end position="65"/>
    </location>
</feature>
<keyword evidence="2 3" id="KW-0539">Nucleus</keyword>
<proteinExistence type="predicted"/>
<keyword evidence="2 3" id="KW-0238">DNA-binding</keyword>
<evidence type="ECO:0000256" key="2">
    <source>
        <dbReference type="PROSITE-ProRule" id="PRU00108"/>
    </source>
</evidence>
<evidence type="ECO:0000256" key="3">
    <source>
        <dbReference type="RuleBase" id="RU000682"/>
    </source>
</evidence>
<accession>A0A0N8AA37</accession>